<dbReference type="Proteomes" id="UP000264541">
    <property type="component" value="Unassembled WGS sequence"/>
</dbReference>
<keyword evidence="3 5" id="KW-1133">Transmembrane helix</keyword>
<evidence type="ECO:0000256" key="4">
    <source>
        <dbReference type="ARBA" id="ARBA00023136"/>
    </source>
</evidence>
<keyword evidence="4 5" id="KW-0472">Membrane</keyword>
<organism evidence="6 7">
    <name type="scientific">Peribacillus saganii</name>
    <dbReference type="NCBI Taxonomy" id="2303992"/>
    <lineage>
        <taxon>Bacteria</taxon>
        <taxon>Bacillati</taxon>
        <taxon>Bacillota</taxon>
        <taxon>Bacilli</taxon>
        <taxon>Bacillales</taxon>
        <taxon>Bacillaceae</taxon>
        <taxon>Peribacillus</taxon>
    </lineage>
</organism>
<dbReference type="EMBL" id="QVTE01000008">
    <property type="protein sequence ID" value="RFU71057.1"/>
    <property type="molecule type" value="Genomic_DNA"/>
</dbReference>
<comment type="caution">
    <text evidence="6">The sequence shown here is derived from an EMBL/GenBank/DDBJ whole genome shotgun (WGS) entry which is preliminary data.</text>
</comment>
<keyword evidence="2 5" id="KW-0812">Transmembrane</keyword>
<dbReference type="RefSeq" id="WP_117325284.1">
    <property type="nucleotide sequence ID" value="NZ_QVTE01000008.1"/>
</dbReference>
<protein>
    <submittedName>
        <fullName evidence="6">Uncharacterized protein</fullName>
    </submittedName>
</protein>
<sequence>MVRKNQKEEPIMTVFSGSIVCSVTMTIVSYIISVHFFRKYKKSWLNPLYTSSALVISLLFLFHVPVSTYQKGSLISCFGEKKKVHWDASLWSPQLFSSRS</sequence>
<evidence type="ECO:0000256" key="2">
    <source>
        <dbReference type="ARBA" id="ARBA00022692"/>
    </source>
</evidence>
<accession>A0A372LT32</accession>
<evidence type="ECO:0000256" key="1">
    <source>
        <dbReference type="ARBA" id="ARBA00004141"/>
    </source>
</evidence>
<feature type="transmembrane region" description="Helical" evidence="5">
    <location>
        <begin position="12"/>
        <end position="32"/>
    </location>
</feature>
<gene>
    <name evidence="6" type="ORF">D0469_03725</name>
</gene>
<feature type="transmembrane region" description="Helical" evidence="5">
    <location>
        <begin position="44"/>
        <end position="64"/>
    </location>
</feature>
<evidence type="ECO:0000313" key="7">
    <source>
        <dbReference type="Proteomes" id="UP000264541"/>
    </source>
</evidence>
<reference evidence="6 7" key="1">
    <citation type="submission" date="2018-08" db="EMBL/GenBank/DDBJ databases">
        <title>Bacillus chawlae sp. nov., Bacillus glennii sp. nov., and Bacillus saganii sp. nov. Isolated from the Vehicle Assembly Building at Kennedy Space Center where the Viking Spacecraft were Assembled.</title>
        <authorList>
            <person name="Seuylemezian A."/>
            <person name="Vaishampayan P."/>
        </authorList>
    </citation>
    <scope>NUCLEOTIDE SEQUENCE [LARGE SCALE GENOMIC DNA]</scope>
    <source>
        <strain evidence="6 7">V47-23a</strain>
    </source>
</reference>
<dbReference type="InterPro" id="IPR007300">
    <property type="entry name" value="CidB/LrgB"/>
</dbReference>
<evidence type="ECO:0000256" key="5">
    <source>
        <dbReference type="SAM" id="Phobius"/>
    </source>
</evidence>
<evidence type="ECO:0000256" key="3">
    <source>
        <dbReference type="ARBA" id="ARBA00022989"/>
    </source>
</evidence>
<comment type="subcellular location">
    <subcellularLocation>
        <location evidence="1">Membrane</location>
        <topology evidence="1">Multi-pass membrane protein</topology>
    </subcellularLocation>
</comment>
<dbReference type="Pfam" id="PF04172">
    <property type="entry name" value="LrgB"/>
    <property type="match status" value="1"/>
</dbReference>
<evidence type="ECO:0000313" key="6">
    <source>
        <dbReference type="EMBL" id="RFU71057.1"/>
    </source>
</evidence>
<dbReference type="AlphaFoldDB" id="A0A372LT32"/>
<dbReference type="GO" id="GO:0016020">
    <property type="term" value="C:membrane"/>
    <property type="evidence" value="ECO:0007669"/>
    <property type="project" value="UniProtKB-SubCell"/>
</dbReference>
<proteinExistence type="predicted"/>
<name>A0A372LT32_9BACI</name>
<keyword evidence="7" id="KW-1185">Reference proteome</keyword>